<sequence length="81" mass="9032">READNPSRSLGTSRWHARRPGRTRSWPHTLAHTCRAGPRQQPPFSGRIEGSKALAVPFAMTATDLGTFCMHRLPEAAPRRT</sequence>
<organism evidence="2 3">
    <name type="scientific">Gulo gulo</name>
    <name type="common">Wolverine</name>
    <name type="synonym">Gluton</name>
    <dbReference type="NCBI Taxonomy" id="48420"/>
    <lineage>
        <taxon>Eukaryota</taxon>
        <taxon>Metazoa</taxon>
        <taxon>Chordata</taxon>
        <taxon>Craniata</taxon>
        <taxon>Vertebrata</taxon>
        <taxon>Euteleostomi</taxon>
        <taxon>Mammalia</taxon>
        <taxon>Eutheria</taxon>
        <taxon>Laurasiatheria</taxon>
        <taxon>Carnivora</taxon>
        <taxon>Caniformia</taxon>
        <taxon>Musteloidea</taxon>
        <taxon>Mustelidae</taxon>
        <taxon>Guloninae</taxon>
        <taxon>Gulo</taxon>
    </lineage>
</organism>
<comment type="caution">
    <text evidence="2">The sequence shown here is derived from an EMBL/GenBank/DDBJ whole genome shotgun (WGS) entry which is preliminary data.</text>
</comment>
<proteinExistence type="predicted"/>
<accession>A0A9X9LFY6</accession>
<feature type="compositionally biased region" description="Polar residues" evidence="1">
    <location>
        <begin position="1"/>
        <end position="12"/>
    </location>
</feature>
<reference evidence="2 3" key="1">
    <citation type="submission" date="2018-10" db="EMBL/GenBank/DDBJ databases">
        <authorList>
            <person name="Ekblom R."/>
            <person name="Jareborg N."/>
        </authorList>
    </citation>
    <scope>NUCLEOTIDE SEQUENCE [LARGE SCALE GENOMIC DNA]</scope>
    <source>
        <tissue evidence="2">Muscle</tissue>
    </source>
</reference>
<keyword evidence="3" id="KW-1185">Reference proteome</keyword>
<dbReference type="EMBL" id="CYRY02002591">
    <property type="protein sequence ID" value="VCW67310.1"/>
    <property type="molecule type" value="Genomic_DNA"/>
</dbReference>
<evidence type="ECO:0000256" key="1">
    <source>
        <dbReference type="SAM" id="MobiDB-lite"/>
    </source>
</evidence>
<evidence type="ECO:0000313" key="2">
    <source>
        <dbReference type="EMBL" id="VCW67310.1"/>
    </source>
</evidence>
<evidence type="ECO:0000313" key="3">
    <source>
        <dbReference type="Proteomes" id="UP000269945"/>
    </source>
</evidence>
<gene>
    <name evidence="2" type="ORF">BN2614_LOCUS4</name>
</gene>
<feature type="non-terminal residue" evidence="2">
    <location>
        <position position="1"/>
    </location>
</feature>
<dbReference type="AlphaFoldDB" id="A0A9X9LFY6"/>
<name>A0A9X9LFY6_GULGU</name>
<feature type="region of interest" description="Disordered" evidence="1">
    <location>
        <begin position="1"/>
        <end position="27"/>
    </location>
</feature>
<dbReference type="Proteomes" id="UP000269945">
    <property type="component" value="Unassembled WGS sequence"/>
</dbReference>
<feature type="non-terminal residue" evidence="2">
    <location>
        <position position="81"/>
    </location>
</feature>
<protein>
    <submittedName>
        <fullName evidence="2">Uncharacterized protein</fullName>
    </submittedName>
</protein>